<dbReference type="PROSITE" id="PS51318">
    <property type="entry name" value="TAT"/>
    <property type="match status" value="1"/>
</dbReference>
<gene>
    <name evidence="1" type="ORF">F1188_06110</name>
</gene>
<dbReference type="AlphaFoldDB" id="A0A5M6IFB2"/>
<comment type="caution">
    <text evidence="1">The sequence shown here is derived from an EMBL/GenBank/DDBJ whole genome shotgun (WGS) entry which is preliminary data.</text>
</comment>
<proteinExistence type="predicted"/>
<reference evidence="1 2" key="1">
    <citation type="submission" date="2019-09" db="EMBL/GenBank/DDBJ databases">
        <title>Genome sequence of Roseospira marina, one of the more divergent members of the non-sulfur purple photosynthetic bacterial family, the Rhodospirillaceae.</title>
        <authorList>
            <person name="Meyer T."/>
            <person name="Kyndt J."/>
        </authorList>
    </citation>
    <scope>NUCLEOTIDE SEQUENCE [LARGE SCALE GENOMIC DNA]</scope>
    <source>
        <strain evidence="1 2">DSM 15113</strain>
    </source>
</reference>
<sequence length="146" mass="16314">MLTRRVFLVGTSALVGACALPWQASRAAEAPIKLRELYNKDRSFSDLALANEGRRITVEGYMAPPLKADARFFVLTKMPMATCPFCEPGVEWPRTILPVYTRRTVDVVPFNVPITATGTLDLGEFTDPDTGFWSKVRLGNARYERT</sequence>
<protein>
    <recommendedName>
        <fullName evidence="3">DUF3299 domain-containing protein</fullName>
    </recommendedName>
</protein>
<dbReference type="PROSITE" id="PS51257">
    <property type="entry name" value="PROKAR_LIPOPROTEIN"/>
    <property type="match status" value="1"/>
</dbReference>
<keyword evidence="2" id="KW-1185">Reference proteome</keyword>
<dbReference type="RefSeq" id="WP_150061508.1">
    <property type="nucleotide sequence ID" value="NZ_JACHII010000006.1"/>
</dbReference>
<organism evidence="1 2">
    <name type="scientific">Roseospira marina</name>
    <dbReference type="NCBI Taxonomy" id="140057"/>
    <lineage>
        <taxon>Bacteria</taxon>
        <taxon>Pseudomonadati</taxon>
        <taxon>Pseudomonadota</taxon>
        <taxon>Alphaproteobacteria</taxon>
        <taxon>Rhodospirillales</taxon>
        <taxon>Rhodospirillaceae</taxon>
        <taxon>Roseospira</taxon>
    </lineage>
</organism>
<dbReference type="EMBL" id="VWPJ01000004">
    <property type="protein sequence ID" value="KAA5606439.1"/>
    <property type="molecule type" value="Genomic_DNA"/>
</dbReference>
<dbReference type="OrthoDB" id="2583024at2"/>
<evidence type="ECO:0000313" key="2">
    <source>
        <dbReference type="Proteomes" id="UP000324065"/>
    </source>
</evidence>
<dbReference type="InterPro" id="IPR006311">
    <property type="entry name" value="TAT_signal"/>
</dbReference>
<accession>A0A5M6IFB2</accession>
<evidence type="ECO:0008006" key="3">
    <source>
        <dbReference type="Google" id="ProtNLM"/>
    </source>
</evidence>
<dbReference type="Proteomes" id="UP000324065">
    <property type="component" value="Unassembled WGS sequence"/>
</dbReference>
<name>A0A5M6IFB2_9PROT</name>
<evidence type="ECO:0000313" key="1">
    <source>
        <dbReference type="EMBL" id="KAA5606439.1"/>
    </source>
</evidence>